<dbReference type="GO" id="GO:0016616">
    <property type="term" value="F:oxidoreductase activity, acting on the CH-OH group of donors, NAD or NADP as acceptor"/>
    <property type="evidence" value="ECO:0007669"/>
    <property type="project" value="TreeGrafter"/>
</dbReference>
<accession>A0A1W5CWS8</accession>
<organism evidence="1 2">
    <name type="scientific">Lasallia pustulata</name>
    <dbReference type="NCBI Taxonomy" id="136370"/>
    <lineage>
        <taxon>Eukaryota</taxon>
        <taxon>Fungi</taxon>
        <taxon>Dikarya</taxon>
        <taxon>Ascomycota</taxon>
        <taxon>Pezizomycotina</taxon>
        <taxon>Lecanoromycetes</taxon>
        <taxon>OSLEUM clade</taxon>
        <taxon>Umbilicariomycetidae</taxon>
        <taxon>Umbilicariales</taxon>
        <taxon>Umbilicariaceae</taxon>
        <taxon>Lasallia</taxon>
    </lineage>
</organism>
<evidence type="ECO:0000313" key="1">
    <source>
        <dbReference type="EMBL" id="SLM35286.1"/>
    </source>
</evidence>
<keyword evidence="2" id="KW-1185">Reference proteome</keyword>
<dbReference type="Gene3D" id="3.40.50.720">
    <property type="entry name" value="NAD(P)-binding Rossmann-like Domain"/>
    <property type="match status" value="1"/>
</dbReference>
<dbReference type="SUPFAM" id="SSF51735">
    <property type="entry name" value="NAD(P)-binding Rossmann-fold domains"/>
    <property type="match status" value="1"/>
</dbReference>
<proteinExistence type="predicted"/>
<dbReference type="PRINTS" id="PR00081">
    <property type="entry name" value="GDHRDH"/>
</dbReference>
<dbReference type="PANTHER" id="PTHR45458:SF1">
    <property type="entry name" value="SHORT CHAIN DEHYDROGENASE"/>
    <property type="match status" value="1"/>
</dbReference>
<dbReference type="InterPro" id="IPR002347">
    <property type="entry name" value="SDR_fam"/>
</dbReference>
<dbReference type="PANTHER" id="PTHR45458">
    <property type="entry name" value="SHORT-CHAIN DEHYDROGENASE/REDUCTASE SDR"/>
    <property type="match status" value="1"/>
</dbReference>
<name>A0A1W5CWS8_9LECA</name>
<dbReference type="InterPro" id="IPR036291">
    <property type="entry name" value="NAD(P)-bd_dom_sf"/>
</dbReference>
<protein>
    <submittedName>
        <fullName evidence="1">Short-chain dehydrogenase/reductase SDR</fullName>
    </submittedName>
</protein>
<dbReference type="AlphaFoldDB" id="A0A1W5CWS8"/>
<dbReference type="InterPro" id="IPR052184">
    <property type="entry name" value="SDR_enzymes"/>
</dbReference>
<dbReference type="Proteomes" id="UP000192927">
    <property type="component" value="Unassembled WGS sequence"/>
</dbReference>
<reference evidence="2" key="1">
    <citation type="submission" date="2017-03" db="EMBL/GenBank/DDBJ databases">
        <authorList>
            <person name="Sharma R."/>
            <person name="Thines M."/>
        </authorList>
    </citation>
    <scope>NUCLEOTIDE SEQUENCE [LARGE SCALE GENOMIC DNA]</scope>
</reference>
<sequence>MPVYVITGANRGLGLEFCRQLFADTCNIILAGTRSLSSDLSDLEARNENRNIHDVTNKIGSGLHINYIINNAATNSDPAQTSTDISHKLFLAELTTNVLGPAKLIQALSSHIQKETVVMNMPSGLGSCAKSKLMVPTTCATYSISKAALNKLSVHQAHDYGADSKGAVVICMDPGWVKTRMGGEGAVLTPAESIGGTPMVGKSPRAYVVEIANLKMEMVDRLTELRAGQGVPKTPETTARVKFDSRGPQIVQVENWLGKENLWPDSDGDIEMKNTE</sequence>
<evidence type="ECO:0000313" key="2">
    <source>
        <dbReference type="Proteomes" id="UP000192927"/>
    </source>
</evidence>
<dbReference type="EMBL" id="FWEW01000613">
    <property type="protein sequence ID" value="SLM35286.1"/>
    <property type="molecule type" value="Genomic_DNA"/>
</dbReference>
<dbReference type="Pfam" id="PF00106">
    <property type="entry name" value="adh_short"/>
    <property type="match status" value="1"/>
</dbReference>